<protein>
    <recommendedName>
        <fullName evidence="4">Peptidase S1 domain-containing protein</fullName>
    </recommendedName>
</protein>
<name>A0A178Z317_9EURO</name>
<evidence type="ECO:0000256" key="1">
    <source>
        <dbReference type="SAM" id="MobiDB-lite"/>
    </source>
</evidence>
<dbReference type="Proteomes" id="UP000078343">
    <property type="component" value="Unassembled WGS sequence"/>
</dbReference>
<dbReference type="SUPFAM" id="SSF50494">
    <property type="entry name" value="Trypsin-like serine proteases"/>
    <property type="match status" value="1"/>
</dbReference>
<dbReference type="AlphaFoldDB" id="A0A178Z317"/>
<dbReference type="EMBL" id="LVYI01000021">
    <property type="protein sequence ID" value="OAP53806.1"/>
    <property type="molecule type" value="Genomic_DNA"/>
</dbReference>
<proteinExistence type="predicted"/>
<feature type="compositionally biased region" description="Polar residues" evidence="1">
    <location>
        <begin position="1"/>
        <end position="13"/>
    </location>
</feature>
<evidence type="ECO:0008006" key="4">
    <source>
        <dbReference type="Google" id="ProtNLM"/>
    </source>
</evidence>
<dbReference type="GeneID" id="30016159"/>
<dbReference type="InterPro" id="IPR009003">
    <property type="entry name" value="Peptidase_S1_PA"/>
</dbReference>
<reference evidence="2 3" key="1">
    <citation type="submission" date="2016-04" db="EMBL/GenBank/DDBJ databases">
        <title>Draft genome of Fonsecaea erecta CBS 125763.</title>
        <authorList>
            <person name="Weiss V.A."/>
            <person name="Vicente V.A."/>
            <person name="Raittz R.T."/>
            <person name="Moreno L.F."/>
            <person name="De Souza E.M."/>
            <person name="Pedrosa F.O."/>
            <person name="Steffens M.B."/>
            <person name="Faoro H."/>
            <person name="Tadra-Sfeir M.Z."/>
            <person name="Najafzadeh M.J."/>
            <person name="Felipe M.S."/>
            <person name="Teixeira M."/>
            <person name="Sun J."/>
            <person name="Xi L."/>
            <person name="Gomes R."/>
            <person name="De Azevedo C.M."/>
            <person name="Salgado C.G."/>
            <person name="Da Silva M.B."/>
            <person name="Nascimento M.F."/>
            <person name="Queiroz-Telles F."/>
            <person name="Attili D.S."/>
            <person name="Gorbushina A."/>
        </authorList>
    </citation>
    <scope>NUCLEOTIDE SEQUENCE [LARGE SCALE GENOMIC DNA]</scope>
    <source>
        <strain evidence="2 3">CBS 125763</strain>
    </source>
</reference>
<dbReference type="RefSeq" id="XP_018687173.1">
    <property type="nucleotide sequence ID" value="XM_018843496.1"/>
</dbReference>
<sequence>MASPTSSHSSNEPPSVFSPAKKRKRGDNSSSEEYIHDDVLGDIIKGRIPGTATYTDKGLDIEAYRVGGPELPMLPIRYLETPEDRRTLFDSHIAGDLVKILKENSLWPADPDFRLVTMVSQARPNAEAYAYAFMELQWNDGCQQRWIKAADTMRSKLEDLGYPWIKVLLADRRAMVTPFSKVISADDPLLKTWPVVANKILNVVSVKNSWITLDLLRRGKEWAGGKDEEKTKAVLLIRYDAQDFDGPTLQECRSAISGDPLYQQRGVELEIIRGFLVGGTNELSYEREPPALSHGDDIFNTIPYMGASICPDSYVGSGSFGCVVTLGGSGTYGLTACHVALPTSDGQVSYADPEAQRNIPAKLIDFLPTGAALGTIPNAPVIKMPSRNDLEDLKEYYQQRIDKGNEACLRLNYVAEVLAIGDPELDRTLPRGDLATYKQFKRITEHAEDSLSKVNGLLAEIDTPRCSLGPLRCFSGFRKDEDTGMILNWALFPIDSRKVPIENRIPEQSREYIQTCLVGYSRPLTGYTPPMTEEPVFKIGRTTGFTKGKINPAESFVSVLEAPYTRVWPAEPGTEHQQIPELSRASAVCVVSWEKDRRFAGPGDSGAVVFNTRGEMKGLVVAGNSDHTVTYMTPSTVLVNDIKKMTGAKDVFFPTPDGPMARWPVGPSM</sequence>
<organism evidence="2 3">
    <name type="scientific">Fonsecaea erecta</name>
    <dbReference type="NCBI Taxonomy" id="1367422"/>
    <lineage>
        <taxon>Eukaryota</taxon>
        <taxon>Fungi</taxon>
        <taxon>Dikarya</taxon>
        <taxon>Ascomycota</taxon>
        <taxon>Pezizomycotina</taxon>
        <taxon>Eurotiomycetes</taxon>
        <taxon>Chaetothyriomycetidae</taxon>
        <taxon>Chaetothyriales</taxon>
        <taxon>Herpotrichiellaceae</taxon>
        <taxon>Fonsecaea</taxon>
    </lineage>
</organism>
<evidence type="ECO:0000313" key="3">
    <source>
        <dbReference type="Proteomes" id="UP000078343"/>
    </source>
</evidence>
<evidence type="ECO:0000313" key="2">
    <source>
        <dbReference type="EMBL" id="OAP53806.1"/>
    </source>
</evidence>
<dbReference type="OrthoDB" id="5424209at2759"/>
<feature type="region of interest" description="Disordered" evidence="1">
    <location>
        <begin position="1"/>
        <end position="32"/>
    </location>
</feature>
<gene>
    <name evidence="2" type="ORF">AYL99_11992</name>
</gene>
<accession>A0A178Z317</accession>
<comment type="caution">
    <text evidence="2">The sequence shown here is derived from an EMBL/GenBank/DDBJ whole genome shotgun (WGS) entry which is preliminary data.</text>
</comment>
<keyword evidence="3" id="KW-1185">Reference proteome</keyword>